<reference evidence="5 6" key="1">
    <citation type="submission" date="2021-03" db="EMBL/GenBank/DDBJ databases">
        <title>Complete genome sequence of Streptomyces cyanogenus S136, producer of anticancer angucycline landomycin A.</title>
        <authorList>
            <person name="Hrab P."/>
            <person name="Ruckert C."/>
            <person name="Busche T."/>
            <person name="Ostash I."/>
            <person name="Kalinowski J."/>
            <person name="Fedorenko V."/>
            <person name="Yushchuk O."/>
            <person name="Ostash B."/>
        </authorList>
    </citation>
    <scope>NUCLEOTIDE SEQUENCE [LARGE SCALE GENOMIC DNA]</scope>
    <source>
        <strain evidence="5 6">S136</strain>
    </source>
</reference>
<dbReference type="InterPro" id="IPR012349">
    <property type="entry name" value="Split_barrel_FMN-bd"/>
</dbReference>
<keyword evidence="5" id="KW-0503">Monooxygenase</keyword>
<protein>
    <submittedName>
        <fullName evidence="5">Flavin-dependent monooxygenase, reductase subunit HsaB</fullName>
        <ecNumber evidence="5">1.5.1.36</ecNumber>
    </submittedName>
</protein>
<evidence type="ECO:0000313" key="6">
    <source>
        <dbReference type="Proteomes" id="UP000663908"/>
    </source>
</evidence>
<proteinExistence type="inferred from homology"/>
<name>A0ABX7TW26_STRCY</name>
<gene>
    <name evidence="5" type="primary">hsaB2</name>
    <name evidence="5" type="ORF">S1361_20400</name>
</gene>
<feature type="region of interest" description="Disordered" evidence="3">
    <location>
        <begin position="1"/>
        <end position="20"/>
    </location>
</feature>
<comment type="similarity">
    <text evidence="1">Belongs to the non-flavoprotein flavin reductase family.</text>
</comment>
<dbReference type="PANTHER" id="PTHR30466:SF11">
    <property type="entry name" value="FLAVIN-DEPENDENT MONOOXYGENASE, REDUCTASE SUBUNIT HSAB"/>
    <property type="match status" value="1"/>
</dbReference>
<dbReference type="EMBL" id="CP071839">
    <property type="protein sequence ID" value="QTD99708.1"/>
    <property type="molecule type" value="Genomic_DNA"/>
</dbReference>
<evidence type="ECO:0000313" key="5">
    <source>
        <dbReference type="EMBL" id="QTD99708.1"/>
    </source>
</evidence>
<evidence type="ECO:0000259" key="4">
    <source>
        <dbReference type="SMART" id="SM00903"/>
    </source>
</evidence>
<dbReference type="RefSeq" id="WP_208033253.1">
    <property type="nucleotide sequence ID" value="NZ_CP071839.1"/>
</dbReference>
<keyword evidence="2 5" id="KW-0560">Oxidoreductase</keyword>
<dbReference type="EC" id="1.5.1.36" evidence="5"/>
<sequence length="201" mass="20703">MTAPGEAPAPAPGAAPGPAPDADTALFRHVLGHFCTGVVVLAGLGPSGPLGLTCQSFSSLSLEPPLVMFGVSRTSASWPGIRQAGALCVNVLAADQEELSRRMARSGTDKFAGVDWEPTPLGAPRLCGALAWLECTLHAEYPGGDHTLVVAEVQRLAAAPGTAPLLYYRGGYAGLNSPRRPELRMRQGDAGSPHGRAGGTR</sequence>
<dbReference type="GO" id="GO:0004497">
    <property type="term" value="F:monooxygenase activity"/>
    <property type="evidence" value="ECO:0007669"/>
    <property type="project" value="UniProtKB-KW"/>
</dbReference>
<dbReference type="SMART" id="SM00903">
    <property type="entry name" value="Flavin_Reduct"/>
    <property type="match status" value="1"/>
</dbReference>
<accession>A0ABX7TW26</accession>
<dbReference type="Gene3D" id="2.30.110.10">
    <property type="entry name" value="Electron Transport, Fmn-binding Protein, Chain A"/>
    <property type="match status" value="1"/>
</dbReference>
<dbReference type="Pfam" id="PF01613">
    <property type="entry name" value="Flavin_Reduct"/>
    <property type="match status" value="1"/>
</dbReference>
<dbReference type="Proteomes" id="UP000663908">
    <property type="component" value="Chromosome"/>
</dbReference>
<evidence type="ECO:0000256" key="2">
    <source>
        <dbReference type="ARBA" id="ARBA00023002"/>
    </source>
</evidence>
<evidence type="ECO:0000256" key="3">
    <source>
        <dbReference type="SAM" id="MobiDB-lite"/>
    </source>
</evidence>
<keyword evidence="6" id="KW-1185">Reference proteome</keyword>
<feature type="region of interest" description="Disordered" evidence="3">
    <location>
        <begin position="178"/>
        <end position="201"/>
    </location>
</feature>
<dbReference type="GO" id="GO:0036382">
    <property type="term" value="F:flavin reductase (NADH) activity"/>
    <property type="evidence" value="ECO:0007669"/>
    <property type="project" value="UniProtKB-EC"/>
</dbReference>
<organism evidence="5 6">
    <name type="scientific">Streptomyces cyanogenus</name>
    <dbReference type="NCBI Taxonomy" id="80860"/>
    <lineage>
        <taxon>Bacteria</taxon>
        <taxon>Bacillati</taxon>
        <taxon>Actinomycetota</taxon>
        <taxon>Actinomycetes</taxon>
        <taxon>Kitasatosporales</taxon>
        <taxon>Streptomycetaceae</taxon>
        <taxon>Streptomyces</taxon>
    </lineage>
</organism>
<evidence type="ECO:0000256" key="1">
    <source>
        <dbReference type="ARBA" id="ARBA00008898"/>
    </source>
</evidence>
<feature type="compositionally biased region" description="Pro residues" evidence="3">
    <location>
        <begin position="7"/>
        <end position="19"/>
    </location>
</feature>
<dbReference type="PANTHER" id="PTHR30466">
    <property type="entry name" value="FLAVIN REDUCTASE"/>
    <property type="match status" value="1"/>
</dbReference>
<dbReference type="InterPro" id="IPR002563">
    <property type="entry name" value="Flavin_Rdtase-like_dom"/>
</dbReference>
<dbReference type="InterPro" id="IPR050268">
    <property type="entry name" value="NADH-dep_flavin_reductase"/>
</dbReference>
<dbReference type="SUPFAM" id="SSF50475">
    <property type="entry name" value="FMN-binding split barrel"/>
    <property type="match status" value="1"/>
</dbReference>
<feature type="domain" description="Flavin reductase like" evidence="4">
    <location>
        <begin position="31"/>
        <end position="174"/>
    </location>
</feature>